<evidence type="ECO:0000256" key="7">
    <source>
        <dbReference type="SAM" id="Phobius"/>
    </source>
</evidence>
<dbReference type="AlphaFoldDB" id="A0A815RPU0"/>
<keyword evidence="6" id="KW-0012">Acyltransferase</keyword>
<proteinExistence type="predicted"/>
<feature type="transmembrane region" description="Helical" evidence="7">
    <location>
        <begin position="33"/>
        <end position="53"/>
    </location>
</feature>
<evidence type="ECO:0000313" key="8">
    <source>
        <dbReference type="EMBL" id="CAF1480623.1"/>
    </source>
</evidence>
<feature type="transmembrane region" description="Helical" evidence="7">
    <location>
        <begin position="107"/>
        <end position="127"/>
    </location>
</feature>
<evidence type="ECO:0000256" key="1">
    <source>
        <dbReference type="ARBA" id="ARBA00004141"/>
    </source>
</evidence>
<dbReference type="Pfam" id="PF03062">
    <property type="entry name" value="MBOAT"/>
    <property type="match status" value="1"/>
</dbReference>
<keyword evidence="2" id="KW-0808">Transferase</keyword>
<dbReference type="GO" id="GO:0030258">
    <property type="term" value="P:lipid modification"/>
    <property type="evidence" value="ECO:0007669"/>
    <property type="project" value="TreeGrafter"/>
</dbReference>
<comment type="caution">
    <text evidence="8">The sequence shown here is derived from an EMBL/GenBank/DDBJ whole genome shotgun (WGS) entry which is preliminary data.</text>
</comment>
<sequence>MDQPASNPAISTYTGSRLLSPIADMAGLPIDQFNFLLSEIVALILALCFRRFLPPKPSNTFARHLVASLLGIAISHFCFGAQIWHLIIQSSIVYLMLLWIPPKHSYLIIFIFCMIYMSAVHIHRLIYDYGNYTLDISGPLMINTQKLTALAFAFYDGYRSKERTKEQRSNEEHLTLSDDQEKQKITDIPTPIEFLSYIFYFHGICVGPLCFFKDYCDFVEGRNLLVIPTSKISDEQEPIQIEQPSIFWPLFTKLSQCVIWGYFLLAYTPYYPVEFNLSKEMVSSPWFKRLCYLLFSTFCARVKYYFAFILSETVNNAAGLGFAGFDKNGIPQWNLLTNVKPLQLELATSLKVTIDVWNMQTALWLRRVCYDRIHKGRTLGVFVLSALWHGFYPGYYVCFILGAFETYAGRGIRRQIRPYFQKNQATKSIYACITWLGTQIALNFAVTPFVLMEIQKVWYFYETWYFIVPIVSVILALTLKGASSKPKKNQ</sequence>
<dbReference type="GO" id="GO:0016020">
    <property type="term" value="C:membrane"/>
    <property type="evidence" value="ECO:0007669"/>
    <property type="project" value="UniProtKB-SubCell"/>
</dbReference>
<evidence type="ECO:0000256" key="5">
    <source>
        <dbReference type="ARBA" id="ARBA00023136"/>
    </source>
</evidence>
<dbReference type="InterPro" id="IPR004299">
    <property type="entry name" value="MBOAT_fam"/>
</dbReference>
<dbReference type="InterPro" id="IPR049941">
    <property type="entry name" value="LPLAT_7/PORCN-like"/>
</dbReference>
<gene>
    <name evidence="8" type="ORF">CJN711_LOCUS26144</name>
</gene>
<name>A0A815RPU0_9BILA</name>
<dbReference type="GO" id="GO:0016746">
    <property type="term" value="F:acyltransferase activity"/>
    <property type="evidence" value="ECO:0007669"/>
    <property type="project" value="UniProtKB-KW"/>
</dbReference>
<feature type="transmembrane region" description="Helical" evidence="7">
    <location>
        <begin position="65"/>
        <end position="87"/>
    </location>
</feature>
<comment type="subcellular location">
    <subcellularLocation>
        <location evidence="1">Membrane</location>
        <topology evidence="1">Multi-pass membrane protein</topology>
    </subcellularLocation>
</comment>
<keyword evidence="3 7" id="KW-0812">Transmembrane</keyword>
<dbReference type="Proteomes" id="UP000663855">
    <property type="component" value="Unassembled WGS sequence"/>
</dbReference>
<accession>A0A815RPU0</accession>
<protein>
    <submittedName>
        <fullName evidence="8">Uncharacterized protein</fullName>
    </submittedName>
</protein>
<reference evidence="8" key="1">
    <citation type="submission" date="2021-02" db="EMBL/GenBank/DDBJ databases">
        <authorList>
            <person name="Nowell W R."/>
        </authorList>
    </citation>
    <scope>NUCLEOTIDE SEQUENCE</scope>
</reference>
<dbReference type="PANTHER" id="PTHR13906:SF4">
    <property type="entry name" value="LYSOPHOSPHOLIPID ACYLTRANSFERASE 6"/>
    <property type="match status" value="1"/>
</dbReference>
<dbReference type="PANTHER" id="PTHR13906">
    <property type="entry name" value="PORCUPINE"/>
    <property type="match status" value="1"/>
</dbReference>
<evidence type="ECO:0000256" key="3">
    <source>
        <dbReference type="ARBA" id="ARBA00022692"/>
    </source>
</evidence>
<evidence type="ECO:0000256" key="6">
    <source>
        <dbReference type="ARBA" id="ARBA00023315"/>
    </source>
</evidence>
<feature type="transmembrane region" description="Helical" evidence="7">
    <location>
        <begin position="429"/>
        <end position="451"/>
    </location>
</feature>
<feature type="transmembrane region" description="Helical" evidence="7">
    <location>
        <begin position="386"/>
        <end position="408"/>
    </location>
</feature>
<dbReference type="EMBL" id="CAJNOV010012301">
    <property type="protein sequence ID" value="CAF1480623.1"/>
    <property type="molecule type" value="Genomic_DNA"/>
</dbReference>
<keyword evidence="4 7" id="KW-1133">Transmembrane helix</keyword>
<evidence type="ECO:0000256" key="4">
    <source>
        <dbReference type="ARBA" id="ARBA00022989"/>
    </source>
</evidence>
<evidence type="ECO:0000313" key="9">
    <source>
        <dbReference type="Proteomes" id="UP000663855"/>
    </source>
</evidence>
<keyword evidence="5 7" id="KW-0472">Membrane</keyword>
<feature type="transmembrane region" description="Helical" evidence="7">
    <location>
        <begin position="463"/>
        <end position="482"/>
    </location>
</feature>
<evidence type="ECO:0000256" key="2">
    <source>
        <dbReference type="ARBA" id="ARBA00022679"/>
    </source>
</evidence>
<organism evidence="8 9">
    <name type="scientific">Rotaria magnacalcarata</name>
    <dbReference type="NCBI Taxonomy" id="392030"/>
    <lineage>
        <taxon>Eukaryota</taxon>
        <taxon>Metazoa</taxon>
        <taxon>Spiralia</taxon>
        <taxon>Gnathifera</taxon>
        <taxon>Rotifera</taxon>
        <taxon>Eurotatoria</taxon>
        <taxon>Bdelloidea</taxon>
        <taxon>Philodinida</taxon>
        <taxon>Philodinidae</taxon>
        <taxon>Rotaria</taxon>
    </lineage>
</organism>